<dbReference type="PANTHER" id="PTHR13887">
    <property type="entry name" value="GLUTATHIONE S-TRANSFERASE KAPPA"/>
    <property type="match status" value="1"/>
</dbReference>
<evidence type="ECO:0000313" key="2">
    <source>
        <dbReference type="EMBL" id="SFM43276.1"/>
    </source>
</evidence>
<dbReference type="InterPro" id="IPR036249">
    <property type="entry name" value="Thioredoxin-like_sf"/>
</dbReference>
<dbReference type="PROSITE" id="PS50913">
    <property type="entry name" value="GRIP"/>
    <property type="match status" value="1"/>
</dbReference>
<dbReference type="AlphaFoldDB" id="A0A1I4QU94"/>
<dbReference type="GO" id="GO:0016491">
    <property type="term" value="F:oxidoreductase activity"/>
    <property type="evidence" value="ECO:0007669"/>
    <property type="project" value="InterPro"/>
</dbReference>
<dbReference type="PANTHER" id="PTHR13887:SF41">
    <property type="entry name" value="THIOREDOXIN SUPERFAMILY PROTEIN"/>
    <property type="match status" value="1"/>
</dbReference>
<proteinExistence type="predicted"/>
<protein>
    <submittedName>
        <fullName evidence="2">Predicted dithiol-disulfide isomerase, DsbA family</fullName>
    </submittedName>
</protein>
<sequence>MQIEIWSDFVCPFCYIGKTRLEQALERFPQKLDVSIQYKSFELDPNAAKYSGKNIHESLAAKYNMTINQAKEANQQIGEQAKALGLDFVFDTMKPGNTFDAHRLSKYAAKQGRETEYVDTMLYHYFTLSKDPSDKETLQSITKELGFDQQEVQRILDDETIHAELVRQDEAEAKQLEVTGVPFFVLNKKYAISGAQPIETFMQALEKVAEEENNQLENLNLQQGSFCDGDNCN</sequence>
<dbReference type="RefSeq" id="WP_091486250.1">
    <property type="nucleotide sequence ID" value="NZ_FOTR01000018.1"/>
</dbReference>
<dbReference type="Proteomes" id="UP000198565">
    <property type="component" value="Unassembled WGS sequence"/>
</dbReference>
<accession>A0A1I4QU94</accession>
<dbReference type="CDD" id="cd03024">
    <property type="entry name" value="DsbA_FrnE"/>
    <property type="match status" value="1"/>
</dbReference>
<dbReference type="InterPro" id="IPR001853">
    <property type="entry name" value="DSBA-like_thioredoxin_dom"/>
</dbReference>
<keyword evidence="2" id="KW-0413">Isomerase</keyword>
<dbReference type="OrthoDB" id="9799122at2"/>
<keyword evidence="3" id="KW-1185">Reference proteome</keyword>
<dbReference type="InterPro" id="IPR000237">
    <property type="entry name" value="GRIP_dom"/>
</dbReference>
<evidence type="ECO:0000313" key="3">
    <source>
        <dbReference type="Proteomes" id="UP000198565"/>
    </source>
</evidence>
<gene>
    <name evidence="2" type="ORF">SAMN04487943_11814</name>
</gene>
<dbReference type="SUPFAM" id="SSF52833">
    <property type="entry name" value="Thioredoxin-like"/>
    <property type="match status" value="1"/>
</dbReference>
<dbReference type="Pfam" id="PF01323">
    <property type="entry name" value="DSBA"/>
    <property type="match status" value="1"/>
</dbReference>
<dbReference type="GO" id="GO:0016853">
    <property type="term" value="F:isomerase activity"/>
    <property type="evidence" value="ECO:0007669"/>
    <property type="project" value="UniProtKB-KW"/>
</dbReference>
<dbReference type="EMBL" id="FOTR01000018">
    <property type="protein sequence ID" value="SFM43276.1"/>
    <property type="molecule type" value="Genomic_DNA"/>
</dbReference>
<reference evidence="3" key="1">
    <citation type="submission" date="2016-10" db="EMBL/GenBank/DDBJ databases">
        <authorList>
            <person name="Varghese N."/>
            <person name="Submissions S."/>
        </authorList>
    </citation>
    <scope>NUCLEOTIDE SEQUENCE [LARGE SCALE GENOMIC DNA]</scope>
    <source>
        <strain evidence="3">CGMCC 1.4250</strain>
    </source>
</reference>
<feature type="domain" description="GRIP" evidence="1">
    <location>
        <begin position="108"/>
        <end position="158"/>
    </location>
</feature>
<evidence type="ECO:0000259" key="1">
    <source>
        <dbReference type="PROSITE" id="PS50913"/>
    </source>
</evidence>
<name>A0A1I4QU94_9BACI</name>
<dbReference type="STRING" id="334253.SAMN04487943_11814"/>
<organism evidence="2 3">
    <name type="scientific">Gracilibacillus orientalis</name>
    <dbReference type="NCBI Taxonomy" id="334253"/>
    <lineage>
        <taxon>Bacteria</taxon>
        <taxon>Bacillati</taxon>
        <taxon>Bacillota</taxon>
        <taxon>Bacilli</taxon>
        <taxon>Bacillales</taxon>
        <taxon>Bacillaceae</taxon>
        <taxon>Gracilibacillus</taxon>
    </lineage>
</organism>
<dbReference type="Gene3D" id="3.40.30.10">
    <property type="entry name" value="Glutaredoxin"/>
    <property type="match status" value="1"/>
</dbReference>